<sequence length="368" mass="40773">MAPAPAAESQRPSTRTASRSTPATARGTHAFEITGYSLHKGVGAGNFIRSAAFDLGGYSWCIRFYPDGVILEDSKEYVAVYLELLSDNVTVRVIDDLRLVNQITLTSSSISCNKVPMLFGTVDGTKKRVLGTSKFMKKNELEASDFLRDDRLVIECDVTVIKEPQLAEIIVSCEVQVPPSYLSVYFGKLLESDKGADVTFIVQEEAFPAHRIVLAARSPVFDKLLYGPVGEENRDTIKIEDMQPAVFKALLHFIYKDSLPTMEALDADDNSKIAMHLLVAADRYAVERLKLVCESILCKSLDVKNVATILSLADQLNCSKLKDVCIEYVNTSNRMDDVEASQGFVHLKRACPAVFVDMWKKAAKSRKI</sequence>
<name>A0ABC9BZC8_9POAL</name>
<dbReference type="PROSITE" id="PS50144">
    <property type="entry name" value="MATH"/>
    <property type="match status" value="1"/>
</dbReference>
<dbReference type="InterPro" id="IPR056423">
    <property type="entry name" value="BACK_BPM_SPOP"/>
</dbReference>
<comment type="similarity">
    <text evidence="2">Belongs to the Tdpoz family.</text>
</comment>
<feature type="domain" description="MATH" evidence="5">
    <location>
        <begin position="26"/>
        <end position="158"/>
    </location>
</feature>
<dbReference type="Gene3D" id="2.60.210.10">
    <property type="entry name" value="Apoptosis, Tumor Necrosis Factor Receptor Associated Protein 2, Chain A"/>
    <property type="match status" value="1"/>
</dbReference>
<dbReference type="Gene3D" id="3.30.710.10">
    <property type="entry name" value="Potassium Channel Kv1.1, Chain A"/>
    <property type="match status" value="1"/>
</dbReference>
<dbReference type="EMBL" id="OZ075138">
    <property type="protein sequence ID" value="CAL5011266.1"/>
    <property type="molecule type" value="Genomic_DNA"/>
</dbReference>
<evidence type="ECO:0000259" key="5">
    <source>
        <dbReference type="PROSITE" id="PS50144"/>
    </source>
</evidence>
<proteinExistence type="inferred from homology"/>
<feature type="region of interest" description="Disordered" evidence="3">
    <location>
        <begin position="1"/>
        <end position="24"/>
    </location>
</feature>
<dbReference type="CDD" id="cd18280">
    <property type="entry name" value="BTB_POZ_BPM_plant"/>
    <property type="match status" value="1"/>
</dbReference>
<comment type="pathway">
    <text evidence="1">Protein modification; protein ubiquitination.</text>
</comment>
<dbReference type="Pfam" id="PF00651">
    <property type="entry name" value="BTB"/>
    <property type="match status" value="1"/>
</dbReference>
<feature type="compositionally biased region" description="Low complexity" evidence="3">
    <location>
        <begin position="11"/>
        <end position="24"/>
    </location>
</feature>
<evidence type="ECO:0000256" key="3">
    <source>
        <dbReference type="SAM" id="MobiDB-lite"/>
    </source>
</evidence>
<dbReference type="AlphaFoldDB" id="A0ABC9BZC8"/>
<dbReference type="InterPro" id="IPR008974">
    <property type="entry name" value="TRAF-like"/>
</dbReference>
<dbReference type="Proteomes" id="UP001497457">
    <property type="component" value="Chromosome 28b"/>
</dbReference>
<dbReference type="SUPFAM" id="SSF54695">
    <property type="entry name" value="POZ domain"/>
    <property type="match status" value="1"/>
</dbReference>
<dbReference type="PROSITE" id="PS50097">
    <property type="entry name" value="BTB"/>
    <property type="match status" value="1"/>
</dbReference>
<feature type="domain" description="BTB" evidence="4">
    <location>
        <begin position="196"/>
        <end position="263"/>
    </location>
</feature>
<evidence type="ECO:0000256" key="1">
    <source>
        <dbReference type="ARBA" id="ARBA00004906"/>
    </source>
</evidence>
<dbReference type="CDD" id="cd00121">
    <property type="entry name" value="MATH"/>
    <property type="match status" value="1"/>
</dbReference>
<dbReference type="InterPro" id="IPR000210">
    <property type="entry name" value="BTB/POZ_dom"/>
</dbReference>
<dbReference type="InterPro" id="IPR045005">
    <property type="entry name" value="BPM1-6"/>
</dbReference>
<evidence type="ECO:0000259" key="4">
    <source>
        <dbReference type="PROSITE" id="PS50097"/>
    </source>
</evidence>
<keyword evidence="7" id="KW-1185">Reference proteome</keyword>
<dbReference type="PANTHER" id="PTHR26379:SF474">
    <property type="entry name" value="OS08G0228200 PROTEIN"/>
    <property type="match status" value="1"/>
</dbReference>
<reference evidence="6 7" key="2">
    <citation type="submission" date="2024-10" db="EMBL/GenBank/DDBJ databases">
        <authorList>
            <person name="Ryan C."/>
        </authorList>
    </citation>
    <scope>NUCLEOTIDE SEQUENCE [LARGE SCALE GENOMIC DNA]</scope>
</reference>
<dbReference type="SUPFAM" id="SSF49599">
    <property type="entry name" value="TRAF domain-like"/>
    <property type="match status" value="1"/>
</dbReference>
<gene>
    <name evidence="6" type="ORF">URODEC1_LOCUS70374</name>
</gene>
<dbReference type="InterPro" id="IPR002083">
    <property type="entry name" value="MATH/TRAF_dom"/>
</dbReference>
<dbReference type="PANTHER" id="PTHR26379">
    <property type="entry name" value="BTB/POZ AND MATH DOMAIN-CONTAINING PROTEIN 1"/>
    <property type="match status" value="1"/>
</dbReference>
<reference evidence="7" key="1">
    <citation type="submission" date="2024-06" db="EMBL/GenBank/DDBJ databases">
        <authorList>
            <person name="Ryan C."/>
        </authorList>
    </citation>
    <scope>NUCLEOTIDE SEQUENCE [LARGE SCALE GENOMIC DNA]</scope>
</reference>
<dbReference type="SMART" id="SM00225">
    <property type="entry name" value="BTB"/>
    <property type="match status" value="1"/>
</dbReference>
<dbReference type="Gene3D" id="1.25.40.420">
    <property type="match status" value="1"/>
</dbReference>
<dbReference type="Pfam" id="PF24570">
    <property type="entry name" value="BACK_BPM_SPOP"/>
    <property type="match status" value="1"/>
</dbReference>
<dbReference type="Pfam" id="PF22486">
    <property type="entry name" value="MATH_2"/>
    <property type="match status" value="1"/>
</dbReference>
<dbReference type="InterPro" id="IPR011333">
    <property type="entry name" value="SKP1/BTB/POZ_sf"/>
</dbReference>
<organism evidence="6 7">
    <name type="scientific">Urochloa decumbens</name>
    <dbReference type="NCBI Taxonomy" id="240449"/>
    <lineage>
        <taxon>Eukaryota</taxon>
        <taxon>Viridiplantae</taxon>
        <taxon>Streptophyta</taxon>
        <taxon>Embryophyta</taxon>
        <taxon>Tracheophyta</taxon>
        <taxon>Spermatophyta</taxon>
        <taxon>Magnoliopsida</taxon>
        <taxon>Liliopsida</taxon>
        <taxon>Poales</taxon>
        <taxon>Poaceae</taxon>
        <taxon>PACMAD clade</taxon>
        <taxon>Panicoideae</taxon>
        <taxon>Panicodae</taxon>
        <taxon>Paniceae</taxon>
        <taxon>Melinidinae</taxon>
        <taxon>Urochloa</taxon>
    </lineage>
</organism>
<accession>A0ABC9BZC8</accession>
<evidence type="ECO:0000256" key="2">
    <source>
        <dbReference type="ARBA" id="ARBA00010846"/>
    </source>
</evidence>
<evidence type="ECO:0000313" key="6">
    <source>
        <dbReference type="EMBL" id="CAL5011266.1"/>
    </source>
</evidence>
<protein>
    <submittedName>
        <fullName evidence="6">Uncharacterized protein</fullName>
    </submittedName>
</protein>
<evidence type="ECO:0000313" key="7">
    <source>
        <dbReference type="Proteomes" id="UP001497457"/>
    </source>
</evidence>